<keyword evidence="8" id="KW-1185">Reference proteome</keyword>
<dbReference type="SUPFAM" id="SSF52540">
    <property type="entry name" value="P-loop containing nucleoside triphosphate hydrolases"/>
    <property type="match status" value="1"/>
</dbReference>
<dbReference type="InterPro" id="IPR027417">
    <property type="entry name" value="P-loop_NTPase"/>
</dbReference>
<dbReference type="Gene3D" id="3.40.50.300">
    <property type="entry name" value="P-loop containing nucleotide triphosphate hydrolases"/>
    <property type="match status" value="2"/>
</dbReference>
<evidence type="ECO:0000259" key="5">
    <source>
        <dbReference type="Pfam" id="PF13304"/>
    </source>
</evidence>
<feature type="domain" description="Rad50/SbcC-type AAA" evidence="6">
    <location>
        <begin position="76"/>
        <end position="138"/>
    </location>
</feature>
<comment type="caution">
    <text evidence="7">The sequence shown here is derived from an EMBL/GenBank/DDBJ whole genome shotgun (WGS) entry which is preliminary data.</text>
</comment>
<organism evidence="7 8">
    <name type="scientific">Phytohabitans aurantiacus</name>
    <dbReference type="NCBI Taxonomy" id="3016789"/>
    <lineage>
        <taxon>Bacteria</taxon>
        <taxon>Bacillati</taxon>
        <taxon>Actinomycetota</taxon>
        <taxon>Actinomycetes</taxon>
        <taxon>Micromonosporales</taxon>
        <taxon>Micromonosporaceae</taxon>
    </lineage>
</organism>
<dbReference type="PANTHER" id="PTHR32114:SF2">
    <property type="entry name" value="ABC TRANSPORTER ABCH.3"/>
    <property type="match status" value="1"/>
</dbReference>
<comment type="subunit">
    <text evidence="2">Heterodimer of SbcC and SbcD.</text>
</comment>
<feature type="compositionally biased region" description="Pro residues" evidence="4">
    <location>
        <begin position="51"/>
        <end position="61"/>
    </location>
</feature>
<dbReference type="EMBL" id="BSDI01000028">
    <property type="protein sequence ID" value="GLH99801.1"/>
    <property type="molecule type" value="Genomic_DNA"/>
</dbReference>
<gene>
    <name evidence="7" type="ORF">Pa4123_50780</name>
</gene>
<evidence type="ECO:0000256" key="2">
    <source>
        <dbReference type="ARBA" id="ARBA00011322"/>
    </source>
</evidence>
<dbReference type="PANTHER" id="PTHR32114">
    <property type="entry name" value="ABC TRANSPORTER ABCH.3"/>
    <property type="match status" value="1"/>
</dbReference>
<dbReference type="Proteomes" id="UP001144280">
    <property type="component" value="Unassembled WGS sequence"/>
</dbReference>
<reference evidence="7" key="1">
    <citation type="submission" date="2022-12" db="EMBL/GenBank/DDBJ databases">
        <title>New Phytohabitans aurantiacus sp. RD004123 nov., an actinomycete isolated from soil.</title>
        <authorList>
            <person name="Triningsih D.W."/>
            <person name="Harunari E."/>
            <person name="Igarashi Y."/>
        </authorList>
    </citation>
    <scope>NUCLEOTIDE SEQUENCE</scope>
    <source>
        <strain evidence="7">RD004123</strain>
    </source>
</reference>
<feature type="domain" description="ATPase AAA-type core" evidence="5">
    <location>
        <begin position="493"/>
        <end position="642"/>
    </location>
</feature>
<name>A0ABQ5R1S4_9ACTN</name>
<dbReference type="InterPro" id="IPR003959">
    <property type="entry name" value="ATPase_AAA_core"/>
</dbReference>
<comment type="similarity">
    <text evidence="1">Belongs to the SMC family. SbcC subfamily.</text>
</comment>
<proteinExistence type="inferred from homology"/>
<dbReference type="RefSeq" id="WP_281899716.1">
    <property type="nucleotide sequence ID" value="NZ_BSDI01000028.1"/>
</dbReference>
<evidence type="ECO:0000259" key="6">
    <source>
        <dbReference type="Pfam" id="PF13476"/>
    </source>
</evidence>
<sequence length="809" mass="87426">MTAVRTDTVDQLVLDRLDRSALPEAAANLLYAALLGPDEFAEALGGTAPTRPEPPPEPPQQPGEAEERKGTYLSSVEVTGFRGVGPTARLDLTPAPGLTIVTGRNGSGKSSFAEAVELALTGDNRRWSGRTQVWKDGWRNLHVTDDPTIVVQLGVEDHRNGATVRRQWPTGADLDAGRSSFQLHGRPRQSIAESGWQAPLELYRPFLSYAELGGLLSGRPSDMHDSLQSILGLERLVDLETMLKQARKAADGQRKAGAALLPALRDTLAAHPDARARAAEQALSDLGELALIGYADDVADDEVALPLRQLDALQLSARADLVTLLDGLRAAQARIEDLAGTPAEDARAVARLLQQALQHHRAHPDQACPVCGGRTLDDTWAAEARAEQQRLTTQAESLEAAHQQVRAGWAALRTWVPPLPAADVAGMAETVAAAKRWADAIAAQRLDELLAAHDTLEEALRSAQAAARTVITQRRQAWRPVVEQIWQYVAAEQASRQATANHAALQKAITWLRETGEEIRNQKLAPIADAATEIWNTLRQESNVELGGIRLAGTGTSRRVALDATVDGAACAALGVMSQGELHSLALALFLPRATMPESPFRFLLIDDPVQSMDPLKVYGLAQVLDRVARTRQVVVFTHDDRLPAAVRHLGLQARILTVSRLARSQVVVSDDKDGDPARRYLQDARAIAADDKLDEPVRVLVVCNQIRDALEFACHEAIRVRDFHAGRPIADTEADLAGAKSLHDALRLALLHGSRQTSDYQAALSSLDPAAPRVVRAANKGVHGQPAGGGLHALIDDAERVVRKLRPR</sequence>
<dbReference type="InterPro" id="IPR038729">
    <property type="entry name" value="Rad50/SbcC_AAA"/>
</dbReference>
<evidence type="ECO:0000256" key="3">
    <source>
        <dbReference type="ARBA" id="ARBA00013368"/>
    </source>
</evidence>
<evidence type="ECO:0000313" key="8">
    <source>
        <dbReference type="Proteomes" id="UP001144280"/>
    </source>
</evidence>
<evidence type="ECO:0000256" key="1">
    <source>
        <dbReference type="ARBA" id="ARBA00006930"/>
    </source>
</evidence>
<dbReference type="Pfam" id="PF13476">
    <property type="entry name" value="AAA_23"/>
    <property type="match status" value="1"/>
</dbReference>
<protein>
    <recommendedName>
        <fullName evidence="3">Nuclease SbcCD subunit C</fullName>
    </recommendedName>
</protein>
<evidence type="ECO:0000313" key="7">
    <source>
        <dbReference type="EMBL" id="GLH99801.1"/>
    </source>
</evidence>
<evidence type="ECO:0000256" key="4">
    <source>
        <dbReference type="SAM" id="MobiDB-lite"/>
    </source>
</evidence>
<dbReference type="Pfam" id="PF13304">
    <property type="entry name" value="AAA_21"/>
    <property type="match status" value="1"/>
</dbReference>
<accession>A0ABQ5R1S4</accession>
<feature type="region of interest" description="Disordered" evidence="4">
    <location>
        <begin position="42"/>
        <end position="69"/>
    </location>
</feature>